<dbReference type="Pfam" id="PF01938">
    <property type="entry name" value="TRAM"/>
    <property type="match status" value="1"/>
</dbReference>
<dbReference type="PANTHER" id="PTHR11061">
    <property type="entry name" value="RNA M5U METHYLTRANSFERASE"/>
    <property type="match status" value="1"/>
</dbReference>
<dbReference type="InterPro" id="IPR030391">
    <property type="entry name" value="MeTrfase_TrmA_CS"/>
</dbReference>
<dbReference type="InterPro" id="IPR029063">
    <property type="entry name" value="SAM-dependent_MTases_sf"/>
</dbReference>
<dbReference type="InterPro" id="IPR012340">
    <property type="entry name" value="NA-bd_OB-fold"/>
</dbReference>
<dbReference type="CDD" id="cd02440">
    <property type="entry name" value="AdoMet_MTases"/>
    <property type="match status" value="1"/>
</dbReference>
<dbReference type="Gene3D" id="3.40.50.150">
    <property type="entry name" value="Vaccinia Virus protein VP39"/>
    <property type="match status" value="1"/>
</dbReference>
<evidence type="ECO:0000256" key="1">
    <source>
        <dbReference type="ARBA" id="ARBA00022603"/>
    </source>
</evidence>
<dbReference type="HOGENOM" id="CLU_014689_7_2_10"/>
<dbReference type="PROSITE" id="PS01230">
    <property type="entry name" value="TRMA_1"/>
    <property type="match status" value="1"/>
</dbReference>
<dbReference type="EMBL" id="AMEQ01000035">
    <property type="protein sequence ID" value="EKY00886.1"/>
    <property type="molecule type" value="Genomic_DNA"/>
</dbReference>
<organism evidence="7 8">
    <name type="scientific">Porphyromonas catoniae F0037</name>
    <dbReference type="NCBI Taxonomy" id="1127696"/>
    <lineage>
        <taxon>Bacteria</taxon>
        <taxon>Pseudomonadati</taxon>
        <taxon>Bacteroidota</taxon>
        <taxon>Bacteroidia</taxon>
        <taxon>Bacteroidales</taxon>
        <taxon>Porphyromonadaceae</taxon>
        <taxon>Porphyromonas</taxon>
    </lineage>
</organism>
<dbReference type="AlphaFoldDB" id="L1NC43"/>
<evidence type="ECO:0000259" key="6">
    <source>
        <dbReference type="PROSITE" id="PS50926"/>
    </source>
</evidence>
<evidence type="ECO:0000313" key="7">
    <source>
        <dbReference type="EMBL" id="EKY00886.1"/>
    </source>
</evidence>
<dbReference type="Gene3D" id="2.40.50.140">
    <property type="entry name" value="Nucleic acid-binding proteins"/>
    <property type="match status" value="1"/>
</dbReference>
<dbReference type="FunFam" id="3.40.50.150:FF:000009">
    <property type="entry name" value="23S rRNA (Uracil(1939)-C(5))-methyltransferase RlmD"/>
    <property type="match status" value="1"/>
</dbReference>
<feature type="binding site" evidence="4">
    <location>
        <position position="305"/>
    </location>
    <ligand>
        <name>S-adenosyl-L-methionine</name>
        <dbReference type="ChEBI" id="CHEBI:59789"/>
    </ligand>
</feature>
<feature type="active site" description="Nucleophile" evidence="4">
    <location>
        <position position="431"/>
    </location>
</feature>
<evidence type="ECO:0000256" key="3">
    <source>
        <dbReference type="ARBA" id="ARBA00022691"/>
    </source>
</evidence>
<name>L1NC43_9PORP</name>
<dbReference type="Pfam" id="PF05958">
    <property type="entry name" value="tRNA_U5-meth_tr"/>
    <property type="match status" value="1"/>
</dbReference>
<keyword evidence="3 4" id="KW-0949">S-adenosyl-L-methionine</keyword>
<dbReference type="GO" id="GO:0070475">
    <property type="term" value="P:rRNA base methylation"/>
    <property type="evidence" value="ECO:0007669"/>
    <property type="project" value="TreeGrafter"/>
</dbReference>
<dbReference type="Gene3D" id="2.40.50.1070">
    <property type="match status" value="1"/>
</dbReference>
<dbReference type="GO" id="GO:0070041">
    <property type="term" value="F:rRNA (uridine-C5-)-methyltransferase activity"/>
    <property type="evidence" value="ECO:0007669"/>
    <property type="project" value="TreeGrafter"/>
</dbReference>
<evidence type="ECO:0000256" key="5">
    <source>
        <dbReference type="PROSITE-ProRule" id="PRU10015"/>
    </source>
</evidence>
<dbReference type="STRING" id="1127696.HMPREF9134_01233"/>
<dbReference type="PROSITE" id="PS51687">
    <property type="entry name" value="SAM_MT_RNA_M5U"/>
    <property type="match status" value="1"/>
</dbReference>
<dbReference type="PANTHER" id="PTHR11061:SF30">
    <property type="entry name" value="TRNA (URACIL(54)-C(5))-METHYLTRANSFERASE"/>
    <property type="match status" value="1"/>
</dbReference>
<feature type="domain" description="TRAM" evidence="6">
    <location>
        <begin position="5"/>
        <end position="63"/>
    </location>
</feature>
<dbReference type="PATRIC" id="fig|1127696.3.peg.1111"/>
<comment type="caution">
    <text evidence="7">The sequence shown here is derived from an EMBL/GenBank/DDBJ whole genome shotgun (WGS) entry which is preliminary data.</text>
</comment>
<feature type="active site" evidence="5">
    <location>
        <position position="431"/>
    </location>
</feature>
<dbReference type="SUPFAM" id="SSF50249">
    <property type="entry name" value="Nucleic acid-binding proteins"/>
    <property type="match status" value="1"/>
</dbReference>
<dbReference type="InterPro" id="IPR002792">
    <property type="entry name" value="TRAM_dom"/>
</dbReference>
<reference evidence="7 8" key="1">
    <citation type="submission" date="2012-05" db="EMBL/GenBank/DDBJ databases">
        <authorList>
            <person name="Weinstock G."/>
            <person name="Sodergren E."/>
            <person name="Lobos E.A."/>
            <person name="Fulton L."/>
            <person name="Fulton R."/>
            <person name="Courtney L."/>
            <person name="Fronick C."/>
            <person name="O'Laughlin M."/>
            <person name="Godfrey J."/>
            <person name="Wilson R.M."/>
            <person name="Miner T."/>
            <person name="Farmer C."/>
            <person name="Delehaunty K."/>
            <person name="Cordes M."/>
            <person name="Minx P."/>
            <person name="Tomlinson C."/>
            <person name="Chen J."/>
            <person name="Wollam A."/>
            <person name="Pepin K.H."/>
            <person name="Bhonagiri V."/>
            <person name="Zhang X."/>
            <person name="Suruliraj S."/>
            <person name="Warren W."/>
            <person name="Mitreva M."/>
            <person name="Mardis E.R."/>
            <person name="Wilson R.K."/>
        </authorList>
    </citation>
    <scope>NUCLEOTIDE SEQUENCE [LARGE SCALE GENOMIC DNA]</scope>
    <source>
        <strain evidence="7 8">F0037</strain>
    </source>
</reference>
<dbReference type="PROSITE" id="PS50926">
    <property type="entry name" value="TRAM"/>
    <property type="match status" value="1"/>
</dbReference>
<evidence type="ECO:0000256" key="2">
    <source>
        <dbReference type="ARBA" id="ARBA00022679"/>
    </source>
</evidence>
<evidence type="ECO:0000313" key="8">
    <source>
        <dbReference type="Proteomes" id="UP000010408"/>
    </source>
</evidence>
<dbReference type="Proteomes" id="UP000010408">
    <property type="component" value="Unassembled WGS sequence"/>
</dbReference>
<dbReference type="InterPro" id="IPR010280">
    <property type="entry name" value="U5_MeTrfase_fam"/>
</dbReference>
<feature type="binding site" evidence="4">
    <location>
        <position position="404"/>
    </location>
    <ligand>
        <name>S-adenosyl-L-methionine</name>
        <dbReference type="ChEBI" id="CHEBI:59789"/>
    </ligand>
</feature>
<protein>
    <submittedName>
        <fullName evidence="7">23S rRNA (Uracil-5-)-methyltransferase RumA</fullName>
    </submittedName>
</protein>
<evidence type="ECO:0000256" key="4">
    <source>
        <dbReference type="PROSITE-ProRule" id="PRU01024"/>
    </source>
</evidence>
<sequence>MARKKKELPLLQSISIEGIAGEGKALTHVNGQVLFVPFAAPGDVCDIQVTKKKSSFMEGRITEIITPSPQRVTPFCSHFTICGGCKWQHLPYSLQLETKDQVVRDALCRIGKIDVGTYLPILGSERTERYRNKLEFTFSHRRWLQPNEFSALDEGEARDLSGLGFHLPGMFDKVLDIDQCHLGAKVLDDIRLFIRSYCKARPERYPYFDLRKQEGFMRTLMMRTTSTGEIMLVVVFFREDEEARTTLLDAVKEHFPQITSLLYVINAKANDTITDQEIHCYSGRDYIEERMEGLTFRIGPKSFYQTNSEQAYELYKVAREFAELTGKEHVYDLYTGTGTIANFVARNAASVIGIEYVPEAIADAKINSEVNGIDNTLFYAGDMKDILTEDFILQHGRPEVIITDPPRAGMHEDVIATILRAAPQRIVYVSCNPATQARDLQLLTASGDYRVTKSRAVDMFPHTHHIENVVQLVRHVH</sequence>
<dbReference type="SUPFAM" id="SSF53335">
    <property type="entry name" value="S-adenosyl-L-methionine-dependent methyltransferases"/>
    <property type="match status" value="1"/>
</dbReference>
<keyword evidence="1 4" id="KW-0489">Methyltransferase</keyword>
<keyword evidence="2 4" id="KW-0808">Transferase</keyword>
<dbReference type="PROSITE" id="PS01231">
    <property type="entry name" value="TRMA_2"/>
    <property type="match status" value="1"/>
</dbReference>
<comment type="similarity">
    <text evidence="4">Belongs to the class I-like SAM-binding methyltransferase superfamily. RNA M5U methyltransferase family.</text>
</comment>
<dbReference type="RefSeq" id="WP_005467288.1">
    <property type="nucleotide sequence ID" value="NZ_KB291031.1"/>
</dbReference>
<proteinExistence type="inferred from homology"/>
<accession>L1NC43</accession>
<gene>
    <name evidence="7" type="ORF">HMPREF9134_01233</name>
</gene>
<feature type="binding site" evidence="4">
    <location>
        <position position="355"/>
    </location>
    <ligand>
        <name>S-adenosyl-L-methionine</name>
        <dbReference type="ChEBI" id="CHEBI:59789"/>
    </ligand>
</feature>
<dbReference type="InterPro" id="IPR030390">
    <property type="entry name" value="MeTrfase_TrmA_AS"/>
</dbReference>
<dbReference type="NCBIfam" id="TIGR00479">
    <property type="entry name" value="rumA"/>
    <property type="match status" value="1"/>
</dbReference>
<dbReference type="eggNOG" id="COG2265">
    <property type="taxonomic scope" value="Bacteria"/>
</dbReference>
<feature type="binding site" evidence="4">
    <location>
        <position position="334"/>
    </location>
    <ligand>
        <name>S-adenosyl-L-methionine</name>
        <dbReference type="ChEBI" id="CHEBI:59789"/>
    </ligand>
</feature>